<protein>
    <submittedName>
        <fullName evidence="2">Ribonuclease H protein At1g65750 family</fullName>
    </submittedName>
</protein>
<gene>
    <name evidence="2" type="ORF">KK1_039160</name>
</gene>
<dbReference type="SUPFAM" id="SSF53098">
    <property type="entry name" value="Ribonuclease H-like"/>
    <property type="match status" value="1"/>
</dbReference>
<dbReference type="PROSITE" id="PS50879">
    <property type="entry name" value="RNASE_H_1"/>
    <property type="match status" value="1"/>
</dbReference>
<dbReference type="InterPro" id="IPR053151">
    <property type="entry name" value="RNase_H-like"/>
</dbReference>
<evidence type="ECO:0000313" key="2">
    <source>
        <dbReference type="EMBL" id="KYP39537.1"/>
    </source>
</evidence>
<dbReference type="OMA" id="CKINHEY"/>
<feature type="domain" description="RNase H type-1" evidence="1">
    <location>
        <begin position="35"/>
        <end position="157"/>
    </location>
</feature>
<dbReference type="Proteomes" id="UP000075243">
    <property type="component" value="Unassembled WGS sequence"/>
</dbReference>
<sequence>MKKVFLKEVVCDRRQGALVSVGWKFPPEGILKLNCDGAVDVNSIAACRGVLRDSSGDFVFAFTSMLGTCSVVQAELWAIFHGLRIINERGISDPIIIESDSALAVKFLNEGCSRENPCYSLVNLIVNMTGNNLDVKCNHIFREANQVADCLAKRGIGILDGIQIFSSPPWVMTPLFADSSNNVIFPRGF</sequence>
<keyword evidence="3" id="KW-1185">Reference proteome</keyword>
<dbReference type="AlphaFoldDB" id="A0A151RAH9"/>
<dbReference type="InterPro" id="IPR012337">
    <property type="entry name" value="RNaseH-like_sf"/>
</dbReference>
<dbReference type="GO" id="GO:0003676">
    <property type="term" value="F:nucleic acid binding"/>
    <property type="evidence" value="ECO:0007669"/>
    <property type="project" value="InterPro"/>
</dbReference>
<name>A0A151RAH9_CAJCA</name>
<dbReference type="InterPro" id="IPR036397">
    <property type="entry name" value="RNaseH_sf"/>
</dbReference>
<dbReference type="CDD" id="cd06222">
    <property type="entry name" value="RNase_H_like"/>
    <property type="match status" value="1"/>
</dbReference>
<dbReference type="PANTHER" id="PTHR47723:SF19">
    <property type="entry name" value="POLYNUCLEOTIDYL TRANSFERASE, RIBONUCLEASE H-LIKE SUPERFAMILY PROTEIN"/>
    <property type="match status" value="1"/>
</dbReference>
<evidence type="ECO:0000313" key="3">
    <source>
        <dbReference type="Proteomes" id="UP000075243"/>
    </source>
</evidence>
<reference evidence="2" key="1">
    <citation type="journal article" date="2012" name="Nat. Biotechnol.">
        <title>Draft genome sequence of pigeonpea (Cajanus cajan), an orphan legume crop of resource-poor farmers.</title>
        <authorList>
            <person name="Varshney R.K."/>
            <person name="Chen W."/>
            <person name="Li Y."/>
            <person name="Bharti A.K."/>
            <person name="Saxena R.K."/>
            <person name="Schlueter J.A."/>
            <person name="Donoghue M.T."/>
            <person name="Azam S."/>
            <person name="Fan G."/>
            <person name="Whaley A.M."/>
            <person name="Farmer A.D."/>
            <person name="Sheridan J."/>
            <person name="Iwata A."/>
            <person name="Tuteja R."/>
            <person name="Penmetsa R.V."/>
            <person name="Wu W."/>
            <person name="Upadhyaya H.D."/>
            <person name="Yang S.P."/>
            <person name="Shah T."/>
            <person name="Saxena K.B."/>
            <person name="Michael T."/>
            <person name="McCombie W.R."/>
            <person name="Yang B."/>
            <person name="Zhang G."/>
            <person name="Yang H."/>
            <person name="Wang J."/>
            <person name="Spillane C."/>
            <person name="Cook D.R."/>
            <person name="May G.D."/>
            <person name="Xu X."/>
            <person name="Jackson S.A."/>
        </authorList>
    </citation>
    <scope>NUCLEOTIDE SEQUENCE [LARGE SCALE GENOMIC DNA]</scope>
</reference>
<organism evidence="2 3">
    <name type="scientific">Cajanus cajan</name>
    <name type="common">Pigeon pea</name>
    <name type="synonym">Cajanus indicus</name>
    <dbReference type="NCBI Taxonomy" id="3821"/>
    <lineage>
        <taxon>Eukaryota</taxon>
        <taxon>Viridiplantae</taxon>
        <taxon>Streptophyta</taxon>
        <taxon>Embryophyta</taxon>
        <taxon>Tracheophyta</taxon>
        <taxon>Spermatophyta</taxon>
        <taxon>Magnoliopsida</taxon>
        <taxon>eudicotyledons</taxon>
        <taxon>Gunneridae</taxon>
        <taxon>Pentapetalae</taxon>
        <taxon>rosids</taxon>
        <taxon>fabids</taxon>
        <taxon>Fabales</taxon>
        <taxon>Fabaceae</taxon>
        <taxon>Papilionoideae</taxon>
        <taxon>50 kb inversion clade</taxon>
        <taxon>NPAAA clade</taxon>
        <taxon>indigoferoid/millettioid clade</taxon>
        <taxon>Phaseoleae</taxon>
        <taxon>Cajanus</taxon>
    </lineage>
</organism>
<dbReference type="EMBL" id="KQ483900">
    <property type="protein sequence ID" value="KYP39537.1"/>
    <property type="molecule type" value="Genomic_DNA"/>
</dbReference>
<dbReference type="InterPro" id="IPR044730">
    <property type="entry name" value="RNase_H-like_dom_plant"/>
</dbReference>
<accession>A0A151RAH9</accession>
<dbReference type="GO" id="GO:0004523">
    <property type="term" value="F:RNA-DNA hybrid ribonuclease activity"/>
    <property type="evidence" value="ECO:0007669"/>
    <property type="project" value="InterPro"/>
</dbReference>
<dbReference type="Pfam" id="PF13456">
    <property type="entry name" value="RVT_3"/>
    <property type="match status" value="1"/>
</dbReference>
<dbReference type="Gene3D" id="3.30.420.10">
    <property type="entry name" value="Ribonuclease H-like superfamily/Ribonuclease H"/>
    <property type="match status" value="1"/>
</dbReference>
<dbReference type="PANTHER" id="PTHR47723">
    <property type="entry name" value="OS05G0353850 PROTEIN"/>
    <property type="match status" value="1"/>
</dbReference>
<dbReference type="InterPro" id="IPR002156">
    <property type="entry name" value="RNaseH_domain"/>
</dbReference>
<evidence type="ECO:0000259" key="1">
    <source>
        <dbReference type="PROSITE" id="PS50879"/>
    </source>
</evidence>
<proteinExistence type="predicted"/>
<dbReference type="Gramene" id="C.cajan_36208.t">
    <property type="protein sequence ID" value="C.cajan_36208.t.cds1"/>
    <property type="gene ID" value="C.cajan_36208"/>
</dbReference>